<organism evidence="1 2">
    <name type="scientific">Datura stramonium</name>
    <name type="common">Jimsonweed</name>
    <name type="synonym">Common thornapple</name>
    <dbReference type="NCBI Taxonomy" id="4076"/>
    <lineage>
        <taxon>Eukaryota</taxon>
        <taxon>Viridiplantae</taxon>
        <taxon>Streptophyta</taxon>
        <taxon>Embryophyta</taxon>
        <taxon>Tracheophyta</taxon>
        <taxon>Spermatophyta</taxon>
        <taxon>Magnoliopsida</taxon>
        <taxon>eudicotyledons</taxon>
        <taxon>Gunneridae</taxon>
        <taxon>Pentapetalae</taxon>
        <taxon>asterids</taxon>
        <taxon>lamiids</taxon>
        <taxon>Solanales</taxon>
        <taxon>Solanaceae</taxon>
        <taxon>Solanoideae</taxon>
        <taxon>Datureae</taxon>
        <taxon>Datura</taxon>
    </lineage>
</organism>
<evidence type="ECO:0000313" key="2">
    <source>
        <dbReference type="Proteomes" id="UP000823775"/>
    </source>
</evidence>
<evidence type="ECO:0000313" key="1">
    <source>
        <dbReference type="EMBL" id="MCD7469942.1"/>
    </source>
</evidence>
<sequence length="116" mass="12956">MQFAYSKTKPDVVPSIELEQPVAWPRGPHIAITSSESIGEDSASQTFSSQIDSTKQGGRHVEDMFKIKWAIKGTHEGYLEGQDIHNGKSQRSITNEHAISANGLNQYLDILEQIRF</sequence>
<keyword evidence="2" id="KW-1185">Reference proteome</keyword>
<name>A0ABS8TEQ3_DATST</name>
<dbReference type="Proteomes" id="UP000823775">
    <property type="component" value="Unassembled WGS sequence"/>
</dbReference>
<gene>
    <name evidence="1" type="ORF">HAX54_009362</name>
</gene>
<comment type="caution">
    <text evidence="1">The sequence shown here is derived from an EMBL/GenBank/DDBJ whole genome shotgun (WGS) entry which is preliminary data.</text>
</comment>
<protein>
    <submittedName>
        <fullName evidence="1">Uncharacterized protein</fullName>
    </submittedName>
</protein>
<accession>A0ABS8TEQ3</accession>
<reference evidence="1 2" key="1">
    <citation type="journal article" date="2021" name="BMC Genomics">
        <title>Datura genome reveals duplications of psychoactive alkaloid biosynthetic genes and high mutation rate following tissue culture.</title>
        <authorList>
            <person name="Rajewski A."/>
            <person name="Carter-House D."/>
            <person name="Stajich J."/>
            <person name="Litt A."/>
        </authorList>
    </citation>
    <scope>NUCLEOTIDE SEQUENCE [LARGE SCALE GENOMIC DNA]</scope>
    <source>
        <strain evidence="1">AR-01</strain>
    </source>
</reference>
<proteinExistence type="predicted"/>
<dbReference type="EMBL" id="JACEIK010001509">
    <property type="protein sequence ID" value="MCD7469942.1"/>
    <property type="molecule type" value="Genomic_DNA"/>
</dbReference>